<sequence>MILVTGATGLVGSHLLVELLQQDEKIRALYRTEEKIKATQEIIKFKLGDNAEQLFSKIEWVQTDITRIPELEDAFNNIEYVYHCAGYISYNPKDYKLLRKINIEGTANVVNIALSKNIKKFCHVSSIAALGSELNQKKITESSPRNNEAEHDNYSISKYGAEMEVWRAAQEGLPVVIVNPGVIIGAGNFNTGSGKLFSKVNKNLSYYPPLVTGFVAVEDVAKSMLKLMKSDIVNERFILVSENSSFKEVLAEIAQALGKPIPKKQLQPWMVFIGWLVQYIGRKIFNTNQEITKNSIKGAFGKSYYDHSLIKEKIDFEFTSIKKSIEETAIYFKKVN</sequence>
<dbReference type="GeneID" id="94369381"/>
<name>A0ABQ3BSG3_9FLAO</name>
<accession>A0ABQ3BSG3</accession>
<dbReference type="SUPFAM" id="SSF51735">
    <property type="entry name" value="NAD(P)-binding Rossmann-fold domains"/>
    <property type="match status" value="1"/>
</dbReference>
<dbReference type="InterPro" id="IPR051783">
    <property type="entry name" value="NAD(P)-dependent_oxidoreduct"/>
</dbReference>
<dbReference type="PANTHER" id="PTHR48079">
    <property type="entry name" value="PROTEIN YEEZ"/>
    <property type="match status" value="1"/>
</dbReference>
<proteinExistence type="predicted"/>
<protein>
    <submittedName>
        <fullName evidence="2">NAD-dependent epimerase</fullName>
    </submittedName>
</protein>
<evidence type="ECO:0000259" key="1">
    <source>
        <dbReference type="Pfam" id="PF01370"/>
    </source>
</evidence>
<evidence type="ECO:0000313" key="2">
    <source>
        <dbReference type="EMBL" id="GGZ56144.1"/>
    </source>
</evidence>
<comment type="caution">
    <text evidence="2">The sequence shown here is derived from an EMBL/GenBank/DDBJ whole genome shotgun (WGS) entry which is preliminary data.</text>
</comment>
<keyword evidence="3" id="KW-1185">Reference proteome</keyword>
<dbReference type="EMBL" id="BMWY01000004">
    <property type="protein sequence ID" value="GGZ56144.1"/>
    <property type="molecule type" value="Genomic_DNA"/>
</dbReference>
<dbReference type="RefSeq" id="WP_027884937.1">
    <property type="nucleotide sequence ID" value="NZ_BMWY01000004.1"/>
</dbReference>
<reference evidence="3" key="1">
    <citation type="journal article" date="2019" name="Int. J. Syst. Evol. Microbiol.">
        <title>The Global Catalogue of Microorganisms (GCM) 10K type strain sequencing project: providing services to taxonomists for standard genome sequencing and annotation.</title>
        <authorList>
            <consortium name="The Broad Institute Genomics Platform"/>
            <consortium name="The Broad Institute Genome Sequencing Center for Infectious Disease"/>
            <person name="Wu L."/>
            <person name="Ma J."/>
        </authorList>
    </citation>
    <scope>NUCLEOTIDE SEQUENCE [LARGE SCALE GENOMIC DNA]</scope>
    <source>
        <strain evidence="3">KCTC 12708</strain>
    </source>
</reference>
<dbReference type="Gene3D" id="3.40.50.720">
    <property type="entry name" value="NAD(P)-binding Rossmann-like Domain"/>
    <property type="match status" value="1"/>
</dbReference>
<dbReference type="InterPro" id="IPR036291">
    <property type="entry name" value="NAD(P)-bd_dom_sf"/>
</dbReference>
<dbReference type="Pfam" id="PF01370">
    <property type="entry name" value="Epimerase"/>
    <property type="match status" value="1"/>
</dbReference>
<organism evidence="2 3">
    <name type="scientific">Mesonia mobilis</name>
    <dbReference type="NCBI Taxonomy" id="369791"/>
    <lineage>
        <taxon>Bacteria</taxon>
        <taxon>Pseudomonadati</taxon>
        <taxon>Bacteroidota</taxon>
        <taxon>Flavobacteriia</taxon>
        <taxon>Flavobacteriales</taxon>
        <taxon>Flavobacteriaceae</taxon>
        <taxon>Mesonia</taxon>
    </lineage>
</organism>
<dbReference type="PANTHER" id="PTHR48079:SF6">
    <property type="entry name" value="NAD(P)-BINDING DOMAIN-CONTAINING PROTEIN-RELATED"/>
    <property type="match status" value="1"/>
</dbReference>
<evidence type="ECO:0000313" key="3">
    <source>
        <dbReference type="Proteomes" id="UP000615593"/>
    </source>
</evidence>
<gene>
    <name evidence="2" type="ORF">GCM10008088_17160</name>
</gene>
<dbReference type="Proteomes" id="UP000615593">
    <property type="component" value="Unassembled WGS sequence"/>
</dbReference>
<feature type="domain" description="NAD-dependent epimerase/dehydratase" evidence="1">
    <location>
        <begin position="2"/>
        <end position="230"/>
    </location>
</feature>
<dbReference type="InterPro" id="IPR001509">
    <property type="entry name" value="Epimerase_deHydtase"/>
</dbReference>